<gene>
    <name evidence="4" type="ORF">GCM10022278_37170</name>
</gene>
<dbReference type="PANTHER" id="PTHR10566:SF113">
    <property type="entry name" value="PROTEIN ACTIVITY OF BC1 COMPLEX KINASE 7, CHLOROPLASTIC"/>
    <property type="match status" value="1"/>
</dbReference>
<protein>
    <recommendedName>
        <fullName evidence="3">Protein kinase domain-containing protein</fullName>
    </recommendedName>
</protein>
<dbReference type="Pfam" id="PF03109">
    <property type="entry name" value="ABC1"/>
    <property type="match status" value="1"/>
</dbReference>
<keyword evidence="5" id="KW-1185">Reference proteome</keyword>
<dbReference type="InterPro" id="IPR004147">
    <property type="entry name" value="ABC1_dom"/>
</dbReference>
<reference evidence="5" key="1">
    <citation type="journal article" date="2019" name="Int. J. Syst. Evol. Microbiol.">
        <title>The Global Catalogue of Microorganisms (GCM) 10K type strain sequencing project: providing services to taxonomists for standard genome sequencing and annotation.</title>
        <authorList>
            <consortium name="The Broad Institute Genomics Platform"/>
            <consortium name="The Broad Institute Genome Sequencing Center for Infectious Disease"/>
            <person name="Wu L."/>
            <person name="Ma J."/>
        </authorList>
    </citation>
    <scope>NUCLEOTIDE SEQUENCE [LARGE SCALE GENOMIC DNA]</scope>
    <source>
        <strain evidence="5">JCM 17555</strain>
    </source>
</reference>
<evidence type="ECO:0000259" key="3">
    <source>
        <dbReference type="PROSITE" id="PS50011"/>
    </source>
</evidence>
<proteinExistence type="inferred from homology"/>
<feature type="domain" description="Protein kinase" evidence="3">
    <location>
        <begin position="318"/>
        <end position="684"/>
    </location>
</feature>
<dbReference type="PROSITE" id="PS50011">
    <property type="entry name" value="PROTEIN_KINASE_DOM"/>
    <property type="match status" value="1"/>
</dbReference>
<dbReference type="EMBL" id="BAABBO010000019">
    <property type="protein sequence ID" value="GAA3976868.1"/>
    <property type="molecule type" value="Genomic_DNA"/>
</dbReference>
<evidence type="ECO:0000256" key="2">
    <source>
        <dbReference type="SAM" id="MobiDB-lite"/>
    </source>
</evidence>
<evidence type="ECO:0000313" key="4">
    <source>
        <dbReference type="EMBL" id="GAA3976868.1"/>
    </source>
</evidence>
<dbReference type="InterPro" id="IPR050154">
    <property type="entry name" value="UbiB_kinase"/>
</dbReference>
<name>A0ABP7Q6P5_9GAMM</name>
<comment type="similarity">
    <text evidence="1">Belongs to the protein kinase superfamily. ADCK protein kinase family.</text>
</comment>
<dbReference type="CDD" id="cd05121">
    <property type="entry name" value="ABC1_ADCK3-like"/>
    <property type="match status" value="1"/>
</dbReference>
<organism evidence="4 5">
    <name type="scientific">Allohahella marinimesophila</name>
    <dbReference type="NCBI Taxonomy" id="1054972"/>
    <lineage>
        <taxon>Bacteria</taxon>
        <taxon>Pseudomonadati</taxon>
        <taxon>Pseudomonadota</taxon>
        <taxon>Gammaproteobacteria</taxon>
        <taxon>Oceanospirillales</taxon>
        <taxon>Hahellaceae</taxon>
        <taxon>Allohahella</taxon>
    </lineage>
</organism>
<evidence type="ECO:0000256" key="1">
    <source>
        <dbReference type="ARBA" id="ARBA00009670"/>
    </source>
</evidence>
<dbReference type="PANTHER" id="PTHR10566">
    <property type="entry name" value="CHAPERONE-ACTIVITY OF BC1 COMPLEX CABC1 -RELATED"/>
    <property type="match status" value="1"/>
</dbReference>
<dbReference type="SUPFAM" id="SSF56112">
    <property type="entry name" value="Protein kinase-like (PK-like)"/>
    <property type="match status" value="1"/>
</dbReference>
<evidence type="ECO:0000313" key="5">
    <source>
        <dbReference type="Proteomes" id="UP001501337"/>
    </source>
</evidence>
<comment type="caution">
    <text evidence="4">The sequence shown here is derived from an EMBL/GenBank/DDBJ whole genome shotgun (WGS) entry which is preliminary data.</text>
</comment>
<dbReference type="InterPro" id="IPR000719">
    <property type="entry name" value="Prot_kinase_dom"/>
</dbReference>
<feature type="region of interest" description="Disordered" evidence="2">
    <location>
        <begin position="1"/>
        <end position="25"/>
    </location>
</feature>
<sequence>MSGNKKTAPAERNARVPGKMNGISAVDDHAGRERRLVEINLPVLRQQTDRALRSAGRFALSTIRLPKAFLPVVQLVVREDTLSREELAFALDELFTALYTHPMADTSRAFTGYLRRYRLIPNEETTENLIHYMVRQVTSRSPVEIPEQVINEFWDFFQELISAPELKGVLELNLDITRSVLRTYEPLLVDLLNRTKHIRRFNQSAMTDMVQKSRVLRSDLLILRRQIKAIRYIKPFLQTDPKDFATQAQIVAKMVSEFGPLFIKMAQVAAANADFLPEEIARELKVFQQDVEPMSADDVRQAFMESFGKEPHEVYFSLDISRPLRSGSIGSVYLAKRPTVQNGVEVLIPVIVKVSRHNLEREFQMSSLALELMLISSQYWAPHSKLRPFLASMSKQVSEFTRGFEQELDFQSEAQIQTRFHERSLDSGFWSVPRLFNNRGRVIEMEYLDTARSVEQLLTELPARERPRFQRSIGRDFVHAVLQHVLWYQEFHGDLHPGNIMVDSYGHLFLIDWGKTVDMEGKWAQVGQYLRGALTGDVDALADSLIAMSTQPEENQQRRAAIRAALAETLDKKHVERLRGVPWKPRFWLQLKGEGLSGLQRRLQAVMHLLSNTYQLGIIVQSDYLHLSRSLSAMVATYLHIQQKRSGLMITGNLLMDLGLFAPRMTYLGARKQATRALVKVFKK</sequence>
<accession>A0ABP7Q6P5</accession>
<dbReference type="InterPro" id="IPR011009">
    <property type="entry name" value="Kinase-like_dom_sf"/>
</dbReference>
<dbReference type="Proteomes" id="UP001501337">
    <property type="component" value="Unassembled WGS sequence"/>
</dbReference>
<dbReference type="RefSeq" id="WP_344809226.1">
    <property type="nucleotide sequence ID" value="NZ_BAABBO010000019.1"/>
</dbReference>
<dbReference type="Gene3D" id="1.10.510.10">
    <property type="entry name" value="Transferase(Phosphotransferase) domain 1"/>
    <property type="match status" value="1"/>
</dbReference>